<protein>
    <recommendedName>
        <fullName evidence="9">Probable alginate O-acetylase</fullName>
        <ecNumber evidence="9">2.3.1.-</ecNumber>
    </recommendedName>
</protein>
<dbReference type="GO" id="GO:0016746">
    <property type="term" value="F:acyltransferase activity"/>
    <property type="evidence" value="ECO:0007669"/>
    <property type="project" value="UniProtKB-KW"/>
</dbReference>
<keyword evidence="6 9" id="KW-0016">Alginate biosynthesis</keyword>
<comment type="subcellular location">
    <subcellularLocation>
        <location evidence="9">Cell inner membrane</location>
    </subcellularLocation>
    <subcellularLocation>
        <location evidence="1">Cell membrane</location>
        <topology evidence="1">Multi-pass membrane protein</topology>
    </subcellularLocation>
</comment>
<dbReference type="PANTHER" id="PTHR13285:SF18">
    <property type="entry name" value="PROTEIN-CYSTEINE N-PALMITOYLTRANSFERASE RASP"/>
    <property type="match status" value="1"/>
</dbReference>
<keyword evidence="8 9" id="KW-0472">Membrane</keyword>
<keyword evidence="9" id="KW-0808">Transferase</keyword>
<accession>A0A2S6EWS4</accession>
<evidence type="ECO:0000256" key="5">
    <source>
        <dbReference type="ARBA" id="ARBA00022692"/>
    </source>
</evidence>
<comment type="pathway">
    <text evidence="2 9">Glycan biosynthesis; alginate biosynthesis.</text>
</comment>
<evidence type="ECO:0000313" key="11">
    <source>
        <dbReference type="Proteomes" id="UP000239239"/>
    </source>
</evidence>
<dbReference type="PIRSF" id="PIRSF500217">
    <property type="entry name" value="AlgI"/>
    <property type="match status" value="1"/>
</dbReference>
<evidence type="ECO:0000256" key="4">
    <source>
        <dbReference type="ARBA" id="ARBA00022475"/>
    </source>
</evidence>
<evidence type="ECO:0000256" key="6">
    <source>
        <dbReference type="ARBA" id="ARBA00022841"/>
    </source>
</evidence>
<dbReference type="InterPro" id="IPR024194">
    <property type="entry name" value="Ac/AlaTfrase_AlgI/DltB"/>
</dbReference>
<evidence type="ECO:0000256" key="8">
    <source>
        <dbReference type="ARBA" id="ARBA00023136"/>
    </source>
</evidence>
<keyword evidence="5 9" id="KW-0812">Transmembrane</keyword>
<evidence type="ECO:0000256" key="2">
    <source>
        <dbReference type="ARBA" id="ARBA00005182"/>
    </source>
</evidence>
<dbReference type="PIRSF" id="PIRSF016636">
    <property type="entry name" value="AlgI_DltB"/>
    <property type="match status" value="1"/>
</dbReference>
<evidence type="ECO:0000256" key="1">
    <source>
        <dbReference type="ARBA" id="ARBA00004651"/>
    </source>
</evidence>
<reference evidence="10 11" key="1">
    <citation type="submission" date="2018-02" db="EMBL/GenBank/DDBJ databases">
        <title>Draft genome sequences of four Legionella pneumophila clinical strains isolated in Ontario.</title>
        <authorList>
            <person name="Fortuna A."/>
            <person name="Ramnarine R."/>
            <person name="Li A."/>
            <person name="Frantz C."/>
            <person name="Mallo G."/>
        </authorList>
    </citation>
    <scope>NUCLEOTIDE SEQUENCE [LARGE SCALE GENOMIC DNA]</scope>
    <source>
        <strain evidence="10 11">LG61</strain>
    </source>
</reference>
<sequence length="473" mass="54996">MVFSSLIFLFLFLPCLNLTYLVCFKSIKWQNFVLMLFSLSFYYWGEKDHIFIMLACILINYLCGLLIEDSKKPGQRKIYLITSVSASLAMLMYFKYFNFFLDSLNSVFDLNVMGISKIVLPLGISFYTFHALSYVVDVYWKKVPAERNFVTFVCYVSFFPQLVAGPIVRYADIRHSFYQRYITRAGVRNGILRFCFGLAKKVLIANEVAKLADYVFYLPANELTFWVAWLGAIAYALQIYFDFSGYSDMAIGLGLMFGFKYKENFNFPYNALSIQEFWRKWHISLSSWFRDYLYIPLGGSYKSRFRTQINLIIVFGLCGLWHGANYTFIVWGLFHGFFLILERTHFGYLMKKLPTVIRHGYVLSVVTIGWVFFREDNIQSALAFLKTMCVPAEFNIDSIATCINIILIFAYIVGIVLALGFNSRIKDSLILGRNKNWIVAYKQSSKVFGILLLLVSILLLSTNSYNPFLYFRF</sequence>
<organism evidence="10 11">
    <name type="scientific">Legionella pneumophila</name>
    <dbReference type="NCBI Taxonomy" id="446"/>
    <lineage>
        <taxon>Bacteria</taxon>
        <taxon>Pseudomonadati</taxon>
        <taxon>Pseudomonadota</taxon>
        <taxon>Gammaproteobacteria</taxon>
        <taxon>Legionellales</taxon>
        <taxon>Legionellaceae</taxon>
        <taxon>Legionella</taxon>
    </lineage>
</organism>
<dbReference type="RefSeq" id="WP_027227247.1">
    <property type="nucleotide sequence ID" value="NZ_KQ973551.1"/>
</dbReference>
<comment type="caution">
    <text evidence="10">The sequence shown here is derived from an EMBL/GenBank/DDBJ whole genome shotgun (WGS) entry which is preliminary data.</text>
</comment>
<dbReference type="PANTHER" id="PTHR13285">
    <property type="entry name" value="ACYLTRANSFERASE"/>
    <property type="match status" value="1"/>
</dbReference>
<dbReference type="UniPathway" id="UPA00286"/>
<dbReference type="OrthoDB" id="139172at2"/>
<proteinExistence type="inferred from homology"/>
<keyword evidence="7" id="KW-1133">Transmembrane helix</keyword>
<dbReference type="EMBL" id="PQWY01000016">
    <property type="protein sequence ID" value="PPK29643.1"/>
    <property type="molecule type" value="Genomic_DNA"/>
</dbReference>
<evidence type="ECO:0000313" key="10">
    <source>
        <dbReference type="EMBL" id="PPK29643.1"/>
    </source>
</evidence>
<dbReference type="GO" id="GO:0042121">
    <property type="term" value="P:alginic acid biosynthetic process"/>
    <property type="evidence" value="ECO:0007669"/>
    <property type="project" value="UniProtKB-UniRule"/>
</dbReference>
<dbReference type="InterPro" id="IPR004299">
    <property type="entry name" value="MBOAT_fam"/>
</dbReference>
<dbReference type="InterPro" id="IPR028362">
    <property type="entry name" value="AlgI"/>
</dbReference>
<gene>
    <name evidence="10" type="ORF">C3928_11240</name>
</gene>
<dbReference type="EC" id="2.3.1.-" evidence="9"/>
<evidence type="ECO:0000256" key="9">
    <source>
        <dbReference type="PIRNR" id="PIRNR016636"/>
    </source>
</evidence>
<dbReference type="Pfam" id="PF03062">
    <property type="entry name" value="MBOAT"/>
    <property type="match status" value="1"/>
</dbReference>
<comment type="similarity">
    <text evidence="3 9">Belongs to the membrane-bound acyltransferase family.</text>
</comment>
<evidence type="ECO:0000256" key="3">
    <source>
        <dbReference type="ARBA" id="ARBA00010323"/>
    </source>
</evidence>
<dbReference type="InterPro" id="IPR051085">
    <property type="entry name" value="MB_O-acyltransferase"/>
</dbReference>
<evidence type="ECO:0000256" key="7">
    <source>
        <dbReference type="ARBA" id="ARBA00022989"/>
    </source>
</evidence>
<dbReference type="GO" id="GO:0005886">
    <property type="term" value="C:plasma membrane"/>
    <property type="evidence" value="ECO:0007669"/>
    <property type="project" value="UniProtKB-SubCell"/>
</dbReference>
<keyword evidence="9" id="KW-0012">Acyltransferase</keyword>
<dbReference type="AlphaFoldDB" id="A0A2S6EWS4"/>
<keyword evidence="4 9" id="KW-1003">Cell membrane</keyword>
<name>A0A2S6EWS4_LEGPN</name>
<dbReference type="Proteomes" id="UP000239239">
    <property type="component" value="Unassembled WGS sequence"/>
</dbReference>
<keyword evidence="9" id="KW-0997">Cell inner membrane</keyword>